<dbReference type="EMBL" id="BMAW01046031">
    <property type="protein sequence ID" value="GFS53014.1"/>
    <property type="molecule type" value="Genomic_DNA"/>
</dbReference>
<accession>A0A8X6MHS9</accession>
<protein>
    <submittedName>
        <fullName evidence="1">Uncharacterized protein</fullName>
    </submittedName>
</protein>
<evidence type="ECO:0000313" key="1">
    <source>
        <dbReference type="EMBL" id="GFS53014.1"/>
    </source>
</evidence>
<gene>
    <name evidence="1" type="ORF">NPIL_547021</name>
</gene>
<organism evidence="1 2">
    <name type="scientific">Nephila pilipes</name>
    <name type="common">Giant wood spider</name>
    <name type="synonym">Nephila maculata</name>
    <dbReference type="NCBI Taxonomy" id="299642"/>
    <lineage>
        <taxon>Eukaryota</taxon>
        <taxon>Metazoa</taxon>
        <taxon>Ecdysozoa</taxon>
        <taxon>Arthropoda</taxon>
        <taxon>Chelicerata</taxon>
        <taxon>Arachnida</taxon>
        <taxon>Araneae</taxon>
        <taxon>Araneomorphae</taxon>
        <taxon>Entelegynae</taxon>
        <taxon>Araneoidea</taxon>
        <taxon>Nephilidae</taxon>
        <taxon>Nephila</taxon>
    </lineage>
</organism>
<sequence length="94" mass="10855">MSSRKGFTHRRASIHRLRRSGEYDGKLVRQERSLSWHLGPVHLNHRGRSGLLSPRYVPTKAPNRHAQYLPHSYVVTHQLTANTNTEIELTAYSL</sequence>
<comment type="caution">
    <text evidence="1">The sequence shown here is derived from an EMBL/GenBank/DDBJ whole genome shotgun (WGS) entry which is preliminary data.</text>
</comment>
<proteinExistence type="predicted"/>
<keyword evidence="2" id="KW-1185">Reference proteome</keyword>
<dbReference type="Proteomes" id="UP000887013">
    <property type="component" value="Unassembled WGS sequence"/>
</dbReference>
<evidence type="ECO:0000313" key="2">
    <source>
        <dbReference type="Proteomes" id="UP000887013"/>
    </source>
</evidence>
<name>A0A8X6MHS9_NEPPI</name>
<reference evidence="1" key="1">
    <citation type="submission" date="2020-08" db="EMBL/GenBank/DDBJ databases">
        <title>Multicomponent nature underlies the extraordinary mechanical properties of spider dragline silk.</title>
        <authorList>
            <person name="Kono N."/>
            <person name="Nakamura H."/>
            <person name="Mori M."/>
            <person name="Yoshida Y."/>
            <person name="Ohtoshi R."/>
            <person name="Malay A.D."/>
            <person name="Moran D.A.P."/>
            <person name="Tomita M."/>
            <person name="Numata K."/>
            <person name="Arakawa K."/>
        </authorList>
    </citation>
    <scope>NUCLEOTIDE SEQUENCE</scope>
</reference>
<dbReference type="AlphaFoldDB" id="A0A8X6MHS9"/>